<reference evidence="1" key="1">
    <citation type="submission" date="2023-08" db="EMBL/GenBank/DDBJ databases">
        <title>Functional and genomic diversity of the sorghum phyllosphere microbiome.</title>
        <authorList>
            <person name="Shade A."/>
        </authorList>
    </citation>
    <scope>NUCLEOTIDE SEQUENCE</scope>
    <source>
        <strain evidence="1">SORGH_AS_0974</strain>
    </source>
</reference>
<name>A0AAJ2ERQ6_9HYPH</name>
<gene>
    <name evidence="1" type="ORF">QE369_002266</name>
</gene>
<dbReference type="EMBL" id="JAVIZC010000003">
    <property type="protein sequence ID" value="MDR6102069.1"/>
    <property type="molecule type" value="Genomic_DNA"/>
</dbReference>
<accession>A0AAJ2ERQ6</accession>
<organism evidence="1 2">
    <name type="scientific">Agrobacterium larrymoorei</name>
    <dbReference type="NCBI Taxonomy" id="160699"/>
    <lineage>
        <taxon>Bacteria</taxon>
        <taxon>Pseudomonadati</taxon>
        <taxon>Pseudomonadota</taxon>
        <taxon>Alphaproteobacteria</taxon>
        <taxon>Hyphomicrobiales</taxon>
        <taxon>Rhizobiaceae</taxon>
        <taxon>Rhizobium/Agrobacterium group</taxon>
        <taxon>Agrobacterium</taxon>
    </lineage>
</organism>
<protein>
    <submittedName>
        <fullName evidence="1">Uncharacterized protein</fullName>
    </submittedName>
</protein>
<dbReference type="Proteomes" id="UP001255601">
    <property type="component" value="Unassembled WGS sequence"/>
</dbReference>
<proteinExistence type="predicted"/>
<sequence>MSRWIPLSVMMTFFALLPLDLNAPTLNLCIMALLRWGVIAVLPGDQMAGTTLAGEQMA</sequence>
<evidence type="ECO:0000313" key="1">
    <source>
        <dbReference type="EMBL" id="MDR6102069.1"/>
    </source>
</evidence>
<evidence type="ECO:0000313" key="2">
    <source>
        <dbReference type="Proteomes" id="UP001255601"/>
    </source>
</evidence>
<comment type="caution">
    <text evidence="1">The sequence shown here is derived from an EMBL/GenBank/DDBJ whole genome shotgun (WGS) entry which is preliminary data.</text>
</comment>
<dbReference type="AlphaFoldDB" id="A0AAJ2ERQ6"/>